<dbReference type="Gene3D" id="3.90.1640.10">
    <property type="entry name" value="inorganic pyrophosphatase (n-terminal core)"/>
    <property type="match status" value="1"/>
</dbReference>
<dbReference type="EMBL" id="MHTL01000018">
    <property type="protein sequence ID" value="OHA60020.1"/>
    <property type="molecule type" value="Genomic_DNA"/>
</dbReference>
<proteinExistence type="predicted"/>
<dbReference type="PANTHER" id="PTHR47618:SF1">
    <property type="entry name" value="BIFUNCTIONAL OLIGORIBONUCLEASE AND PAP PHOSPHATASE NRNA"/>
    <property type="match status" value="1"/>
</dbReference>
<dbReference type="AlphaFoldDB" id="A0A1G2QHG2"/>
<dbReference type="PANTHER" id="PTHR47618">
    <property type="entry name" value="BIFUNCTIONAL OLIGORIBONUCLEASE AND PAP PHOSPHATASE NRNA"/>
    <property type="match status" value="1"/>
</dbReference>
<name>A0A1G2QHG2_9BACT</name>
<feature type="domain" description="DHHA1" evidence="2">
    <location>
        <begin position="257"/>
        <end position="329"/>
    </location>
</feature>
<feature type="domain" description="DDH" evidence="1">
    <location>
        <begin position="22"/>
        <end position="148"/>
    </location>
</feature>
<evidence type="ECO:0008006" key="5">
    <source>
        <dbReference type="Google" id="ProtNLM"/>
    </source>
</evidence>
<evidence type="ECO:0000313" key="4">
    <source>
        <dbReference type="Proteomes" id="UP000177090"/>
    </source>
</evidence>
<reference evidence="3 4" key="1">
    <citation type="journal article" date="2016" name="Nat. Commun.">
        <title>Thousands of microbial genomes shed light on interconnected biogeochemical processes in an aquifer system.</title>
        <authorList>
            <person name="Anantharaman K."/>
            <person name="Brown C.T."/>
            <person name="Hug L.A."/>
            <person name="Sharon I."/>
            <person name="Castelle C.J."/>
            <person name="Probst A.J."/>
            <person name="Thomas B.C."/>
            <person name="Singh A."/>
            <person name="Wilkins M.J."/>
            <person name="Karaoz U."/>
            <person name="Brodie E.L."/>
            <person name="Williams K.H."/>
            <person name="Hubbard S.S."/>
            <person name="Banfield J.F."/>
        </authorList>
    </citation>
    <scope>NUCLEOTIDE SEQUENCE [LARGE SCALE GENOMIC DNA]</scope>
</reference>
<gene>
    <name evidence="3" type="ORF">A2569_01725</name>
</gene>
<dbReference type="Proteomes" id="UP000177090">
    <property type="component" value="Unassembled WGS sequence"/>
</dbReference>
<dbReference type="Pfam" id="PF01368">
    <property type="entry name" value="DHH"/>
    <property type="match status" value="1"/>
</dbReference>
<comment type="caution">
    <text evidence="3">The sequence shown here is derived from an EMBL/GenBank/DDBJ whole genome shotgun (WGS) entry which is preliminary data.</text>
</comment>
<sequence>MTAENAAMAAQIKEKLLASKRVLLHCHPNPDEDSIGSALAMKYMLESLGVAADIARGDSELPAHLSILPGHSSILDNTVHECDLSAYDIFMALDSSNPAYVTQKKDFSFPSHITVIVIDHHKSNSGYGALNLIAPEYPATGQILYDLAGLWGVTLTHDMALNLFVAIHTDTGGLRYPPTSSGTFRVAAALLDVAPDCLDALKSIYNHETPGSIRFRGLALSSVETFCNGRAALSLVSHEALMREGIAVTDTQKFSIAGILVTVEGWDICASLVENAPATVRVSLRSRDPERIDVSRVATALGGGGHAAAAGAMINTEFAEAKRMVIEQIQTLLCA</sequence>
<dbReference type="InterPro" id="IPR003156">
    <property type="entry name" value="DHHA1_dom"/>
</dbReference>
<organism evidence="3 4">
    <name type="scientific">Candidatus Vogelbacteria bacterium RIFOXYD1_FULL_51_18</name>
    <dbReference type="NCBI Taxonomy" id="1802440"/>
    <lineage>
        <taxon>Bacteria</taxon>
        <taxon>Candidatus Vogeliibacteriota</taxon>
    </lineage>
</organism>
<dbReference type="InterPro" id="IPR001667">
    <property type="entry name" value="DDH_dom"/>
</dbReference>
<dbReference type="Gene3D" id="3.10.310.30">
    <property type="match status" value="1"/>
</dbReference>
<dbReference type="STRING" id="1802440.A2569_01725"/>
<accession>A0A1G2QHG2</accession>
<dbReference type="InterPro" id="IPR051319">
    <property type="entry name" value="Oligoribo/pAp-PDE_c-di-AMP_PDE"/>
</dbReference>
<evidence type="ECO:0000313" key="3">
    <source>
        <dbReference type="EMBL" id="OHA60020.1"/>
    </source>
</evidence>
<evidence type="ECO:0000259" key="2">
    <source>
        <dbReference type="Pfam" id="PF02272"/>
    </source>
</evidence>
<dbReference type="Pfam" id="PF02272">
    <property type="entry name" value="DHHA1"/>
    <property type="match status" value="1"/>
</dbReference>
<evidence type="ECO:0000259" key="1">
    <source>
        <dbReference type="Pfam" id="PF01368"/>
    </source>
</evidence>
<dbReference type="SUPFAM" id="SSF64182">
    <property type="entry name" value="DHH phosphoesterases"/>
    <property type="match status" value="1"/>
</dbReference>
<dbReference type="GO" id="GO:0003676">
    <property type="term" value="F:nucleic acid binding"/>
    <property type="evidence" value="ECO:0007669"/>
    <property type="project" value="InterPro"/>
</dbReference>
<dbReference type="InterPro" id="IPR038763">
    <property type="entry name" value="DHH_sf"/>
</dbReference>
<protein>
    <recommendedName>
        <fullName evidence="5">DDH domain-containing protein</fullName>
    </recommendedName>
</protein>